<evidence type="ECO:0000256" key="14">
    <source>
        <dbReference type="PROSITE-ProRule" id="PRU00134"/>
    </source>
</evidence>
<gene>
    <name evidence="16" type="ORF">HNY73_014929</name>
</gene>
<keyword evidence="6" id="KW-0963">Cytoplasm</keyword>
<dbReference type="FunFam" id="6.10.140.2220:FF:000009">
    <property type="entry name" value="Zinc finger MYND domain-containing protein 10"/>
    <property type="match status" value="1"/>
</dbReference>
<evidence type="ECO:0000313" key="17">
    <source>
        <dbReference type="Proteomes" id="UP000807504"/>
    </source>
</evidence>
<dbReference type="PANTHER" id="PTHR13244">
    <property type="entry name" value="ZINC FINGER MYND DOMAIN CONTAINING PROTEIN 10"/>
    <property type="match status" value="1"/>
</dbReference>
<dbReference type="SUPFAM" id="SSF144232">
    <property type="entry name" value="HIT/MYND zinc finger-like"/>
    <property type="match status" value="1"/>
</dbReference>
<evidence type="ECO:0000256" key="6">
    <source>
        <dbReference type="ARBA" id="ARBA00022490"/>
    </source>
</evidence>
<evidence type="ECO:0000256" key="11">
    <source>
        <dbReference type="ARBA" id="ARBA00023212"/>
    </source>
</evidence>
<evidence type="ECO:0000256" key="10">
    <source>
        <dbReference type="ARBA" id="ARBA00023136"/>
    </source>
</evidence>
<dbReference type="PROSITE" id="PS50865">
    <property type="entry name" value="ZF_MYND_2"/>
    <property type="match status" value="1"/>
</dbReference>
<evidence type="ECO:0000256" key="9">
    <source>
        <dbReference type="ARBA" id="ARBA00022833"/>
    </source>
</evidence>
<keyword evidence="11" id="KW-0206">Cytoskeleton</keyword>
<dbReference type="GO" id="GO:0036158">
    <property type="term" value="P:outer dynein arm assembly"/>
    <property type="evidence" value="ECO:0007669"/>
    <property type="project" value="TreeGrafter"/>
</dbReference>
<evidence type="ECO:0000256" key="1">
    <source>
        <dbReference type="ARBA" id="ARBA00004221"/>
    </source>
</evidence>
<comment type="similarity">
    <text evidence="3">Belongs to the ZMYND10 family.</text>
</comment>
<keyword evidence="8 14" id="KW-0863">Zinc-finger</keyword>
<dbReference type="Pfam" id="PF01753">
    <property type="entry name" value="zf-MYND"/>
    <property type="match status" value="1"/>
</dbReference>
<evidence type="ECO:0000256" key="5">
    <source>
        <dbReference type="ARBA" id="ARBA00022475"/>
    </source>
</evidence>
<evidence type="ECO:0000259" key="15">
    <source>
        <dbReference type="PROSITE" id="PS50865"/>
    </source>
</evidence>
<dbReference type="AlphaFoldDB" id="A0A8T0ESF9"/>
<comment type="function">
    <text evidence="13">Plays a role in axonemal structure organization and motility. Involved in axonemal pre-assembly of inner and outer dynein arms (IDA and ODA, respectively) for proper axoneme building for cilia motility. May act by indirectly regulating transcription of dynein proteins.</text>
</comment>
<evidence type="ECO:0000313" key="16">
    <source>
        <dbReference type="EMBL" id="KAF8778184.1"/>
    </source>
</evidence>
<name>A0A8T0ESF9_ARGBR</name>
<dbReference type="InterPro" id="IPR052298">
    <property type="entry name" value="ZMYND10"/>
</dbReference>
<keyword evidence="17" id="KW-1185">Reference proteome</keyword>
<dbReference type="GO" id="GO:0044458">
    <property type="term" value="P:motile cilium assembly"/>
    <property type="evidence" value="ECO:0007669"/>
    <property type="project" value="TreeGrafter"/>
</dbReference>
<comment type="subcellular location">
    <subcellularLocation>
        <location evidence="1">Apical cell membrane</location>
    </subcellularLocation>
    <subcellularLocation>
        <location evidence="2">Cytoplasm</location>
        <location evidence="2">Cytoskeleton</location>
        <location evidence="2">Microtubule organizing center</location>
        <location evidence="2">Centrosome</location>
    </subcellularLocation>
    <subcellularLocation>
        <location evidence="12">Dynein axonemal particle</location>
    </subcellularLocation>
</comment>
<dbReference type="GO" id="GO:0016324">
    <property type="term" value="C:apical plasma membrane"/>
    <property type="evidence" value="ECO:0007669"/>
    <property type="project" value="UniProtKB-SubCell"/>
</dbReference>
<comment type="caution">
    <text evidence="16">The sequence shown here is derived from an EMBL/GenBank/DDBJ whole genome shotgun (WGS) entry which is preliminary data.</text>
</comment>
<keyword evidence="9" id="KW-0862">Zinc</keyword>
<proteinExistence type="inferred from homology"/>
<evidence type="ECO:0000256" key="12">
    <source>
        <dbReference type="ARBA" id="ARBA00024190"/>
    </source>
</evidence>
<sequence length="385" mass="44922">MEENEQVLLPQEIEAYLESLEPISIPEIGSPRWLTQRERIHNLSLQASLDVKSEREEIVKEFLLTLEKIPVLIYELIATEIWRLKIFPLLLKMEHPSKSVIPIYLVLYHEVALETFLEAVLFHEDAMEAAGDSLIDLVDYCYRNIIQFTRIPLGVLHRLLVVHDIPLLFTNLLYEPPWSKEVNGERVKYVDGKWKKLSPIDFMKINKIEGQIWIALIQLLLNPDCQKKYDMSGYKKDQLLKLRCRLNDVTIEQIPILRELLRFLEHLSLFDAPIPKKGVIIEQVPEIWECLHKEYRGKWKEIATNQMNSCFALSQDELQDLCKKLTNSFDLKNIEAMLSDTPLCAQCGGKGLKRCSRCKNEWYCGRPCQVSHWAKHQPACNLMVK</sequence>
<evidence type="ECO:0000256" key="8">
    <source>
        <dbReference type="ARBA" id="ARBA00022771"/>
    </source>
</evidence>
<keyword evidence="10" id="KW-0472">Membrane</keyword>
<evidence type="ECO:0000256" key="2">
    <source>
        <dbReference type="ARBA" id="ARBA00004300"/>
    </source>
</evidence>
<dbReference type="PANTHER" id="PTHR13244:SF7">
    <property type="entry name" value="ZINC FINGER MYND DOMAIN-CONTAINING PROTEIN 10"/>
    <property type="match status" value="1"/>
</dbReference>
<reference evidence="16" key="2">
    <citation type="submission" date="2020-06" db="EMBL/GenBank/DDBJ databases">
        <authorList>
            <person name="Sheffer M."/>
        </authorList>
    </citation>
    <scope>NUCLEOTIDE SEQUENCE</scope>
</reference>
<evidence type="ECO:0000256" key="4">
    <source>
        <dbReference type="ARBA" id="ARBA00016317"/>
    </source>
</evidence>
<dbReference type="Gene3D" id="6.10.140.2220">
    <property type="match status" value="1"/>
</dbReference>
<dbReference type="EMBL" id="JABXBU010002072">
    <property type="protein sequence ID" value="KAF8778184.1"/>
    <property type="molecule type" value="Genomic_DNA"/>
</dbReference>
<dbReference type="GO" id="GO:0120293">
    <property type="term" value="C:dynein axonemal particle"/>
    <property type="evidence" value="ECO:0007669"/>
    <property type="project" value="UniProtKB-SubCell"/>
</dbReference>
<dbReference type="GO" id="GO:0034451">
    <property type="term" value="C:centriolar satellite"/>
    <property type="evidence" value="ECO:0007669"/>
    <property type="project" value="TreeGrafter"/>
</dbReference>
<evidence type="ECO:0000256" key="7">
    <source>
        <dbReference type="ARBA" id="ARBA00022723"/>
    </source>
</evidence>
<evidence type="ECO:0000256" key="13">
    <source>
        <dbReference type="ARBA" id="ARBA00045527"/>
    </source>
</evidence>
<protein>
    <recommendedName>
        <fullName evidence="4">Zinc finger MYND domain-containing protein 10</fullName>
    </recommendedName>
</protein>
<organism evidence="16 17">
    <name type="scientific">Argiope bruennichi</name>
    <name type="common">Wasp spider</name>
    <name type="synonym">Aranea bruennichi</name>
    <dbReference type="NCBI Taxonomy" id="94029"/>
    <lineage>
        <taxon>Eukaryota</taxon>
        <taxon>Metazoa</taxon>
        <taxon>Ecdysozoa</taxon>
        <taxon>Arthropoda</taxon>
        <taxon>Chelicerata</taxon>
        <taxon>Arachnida</taxon>
        <taxon>Araneae</taxon>
        <taxon>Araneomorphae</taxon>
        <taxon>Entelegynae</taxon>
        <taxon>Araneoidea</taxon>
        <taxon>Araneidae</taxon>
        <taxon>Argiope</taxon>
    </lineage>
</organism>
<reference evidence="16" key="1">
    <citation type="journal article" date="2020" name="bioRxiv">
        <title>Chromosome-level reference genome of the European wasp spider Argiope bruennichi: a resource for studies on range expansion and evolutionary adaptation.</title>
        <authorList>
            <person name="Sheffer M.M."/>
            <person name="Hoppe A."/>
            <person name="Krehenwinkel H."/>
            <person name="Uhl G."/>
            <person name="Kuss A.W."/>
            <person name="Jensen L."/>
            <person name="Jensen C."/>
            <person name="Gillespie R.G."/>
            <person name="Hoff K.J."/>
            <person name="Prost S."/>
        </authorList>
    </citation>
    <scope>NUCLEOTIDE SEQUENCE</scope>
</reference>
<accession>A0A8T0ESF9</accession>
<dbReference type="PROSITE" id="PS01360">
    <property type="entry name" value="ZF_MYND_1"/>
    <property type="match status" value="1"/>
</dbReference>
<dbReference type="GO" id="GO:0036159">
    <property type="term" value="P:inner dynein arm assembly"/>
    <property type="evidence" value="ECO:0007669"/>
    <property type="project" value="TreeGrafter"/>
</dbReference>
<keyword evidence="5" id="KW-1003">Cell membrane</keyword>
<keyword evidence="7" id="KW-0479">Metal-binding</keyword>
<dbReference type="InterPro" id="IPR002893">
    <property type="entry name" value="Znf_MYND"/>
</dbReference>
<dbReference type="GO" id="GO:0008270">
    <property type="term" value="F:zinc ion binding"/>
    <property type="evidence" value="ECO:0007669"/>
    <property type="project" value="UniProtKB-KW"/>
</dbReference>
<feature type="domain" description="MYND-type" evidence="15">
    <location>
        <begin position="344"/>
        <end position="380"/>
    </location>
</feature>
<dbReference type="Proteomes" id="UP000807504">
    <property type="component" value="Unassembled WGS sequence"/>
</dbReference>
<evidence type="ECO:0000256" key="3">
    <source>
        <dbReference type="ARBA" id="ARBA00005373"/>
    </source>
</evidence>